<accession>A0A481Z8T7</accession>
<protein>
    <submittedName>
        <fullName evidence="1">Uncharacterized protein</fullName>
    </submittedName>
</protein>
<name>A0A481Z8T7_9VIRU</name>
<proteinExistence type="predicted"/>
<reference evidence="1" key="1">
    <citation type="journal article" date="2019" name="MBio">
        <title>Virus Genomes from Deep Sea Sediments Expand the Ocean Megavirome and Support Independent Origins of Viral Gigantism.</title>
        <authorList>
            <person name="Backstrom D."/>
            <person name="Yutin N."/>
            <person name="Jorgensen S.L."/>
            <person name="Dharamshi J."/>
            <person name="Homa F."/>
            <person name="Zaremba-Niedwiedzka K."/>
            <person name="Spang A."/>
            <person name="Wolf Y.I."/>
            <person name="Koonin E.V."/>
            <person name="Ettema T.J."/>
        </authorList>
    </citation>
    <scope>NUCLEOTIDE SEQUENCE</scope>
</reference>
<sequence>MTRIKPNIPSSDLCIYLPCENLNGNIKHNTNAATIEENTIVENQRIPIALRITIRMIRTTIQIQSATPTEMLLFFPELKLERCLEKSLSMIELEITYFKYAGFLSKIFKNWLRIFS</sequence>
<evidence type="ECO:0000313" key="1">
    <source>
        <dbReference type="EMBL" id="QBK91091.1"/>
    </source>
</evidence>
<gene>
    <name evidence="1" type="ORF">LCPAC202_00650</name>
</gene>
<organism evidence="1">
    <name type="scientific">Pithovirus LCPAC202</name>
    <dbReference type="NCBI Taxonomy" id="2506592"/>
    <lineage>
        <taxon>Viruses</taxon>
        <taxon>Pithoviruses</taxon>
    </lineage>
</organism>
<dbReference type="EMBL" id="MK500510">
    <property type="protein sequence ID" value="QBK91091.1"/>
    <property type="molecule type" value="Genomic_DNA"/>
</dbReference>